<sequence length="511" mass="55913">MATEATPLRDGGRRASGPSAHHEGRIAGLAVVGLVMMAIAVLTTTNIGRTTHPQAIPKVAQPHTDLTPLNATSHHPTPAASSKNWFQCGTEDSEAGYITLPHNGEDHLFYWFFESRKAPDTDPLVLWMTGGGSGCSSLAALLTENGPCRVNTDATTALNPHSWTSEANVIWLDQPTHVGFSCGNALNSGAEFNEKDVQENVYGFLQGFLDKHPEFEGRALFLAGEGYAAHYIPTAAHHIWSENLIVEKANATIRINLQGIAIGNGLVNPVVQMPHALNMAAKNSYGISLLSSTDLPTAKEAVPVCDQLLNLCQTNSSACMGASRYCSSSLLDVMDDSHRNKYDIRKKCDCSDPAGCYDMSAVTAYLNSSAVRTYLNVSDHVPSWQQCSSLNHQQYSTDLMRNFDGYVADLLNDGSVRVLIYSGDADLVCNWHGSEAWTKQLKWKHQRDFNHVKEHDFLVAGEMDTTDAGAVRSWNNQFTFLRVFKSGHMVPKDQPAVALEMISRFVKNQSL</sequence>
<evidence type="ECO:0008006" key="9">
    <source>
        <dbReference type="Google" id="ProtNLM"/>
    </source>
</evidence>
<keyword evidence="2" id="KW-0645">Protease</keyword>
<keyword evidence="4" id="KW-0325">Glycoprotein</keyword>
<feature type="region of interest" description="Disordered" evidence="5">
    <location>
        <begin position="64"/>
        <end position="83"/>
    </location>
</feature>
<evidence type="ECO:0000256" key="4">
    <source>
        <dbReference type="ARBA" id="ARBA00023180"/>
    </source>
</evidence>
<evidence type="ECO:0000256" key="6">
    <source>
        <dbReference type="SAM" id="Phobius"/>
    </source>
</evidence>
<dbReference type="AlphaFoldDB" id="A0A8T1W9H2"/>
<dbReference type="PANTHER" id="PTHR11802:SF113">
    <property type="entry name" value="SERINE CARBOXYPEPTIDASE CTSA-4.1"/>
    <property type="match status" value="1"/>
</dbReference>
<dbReference type="PANTHER" id="PTHR11802">
    <property type="entry name" value="SERINE PROTEASE FAMILY S10 SERINE CARBOXYPEPTIDASE"/>
    <property type="match status" value="1"/>
</dbReference>
<dbReference type="GO" id="GO:0004185">
    <property type="term" value="F:serine-type carboxypeptidase activity"/>
    <property type="evidence" value="ECO:0007669"/>
    <property type="project" value="InterPro"/>
</dbReference>
<feature type="compositionally biased region" description="Polar residues" evidence="5">
    <location>
        <begin position="67"/>
        <end position="83"/>
    </location>
</feature>
<dbReference type="OrthoDB" id="443318at2759"/>
<proteinExistence type="predicted"/>
<dbReference type="FunFam" id="1.10.287.410:FF:000002">
    <property type="entry name" value="Carboxypeptidase"/>
    <property type="match status" value="1"/>
</dbReference>
<evidence type="ECO:0000256" key="5">
    <source>
        <dbReference type="SAM" id="MobiDB-lite"/>
    </source>
</evidence>
<evidence type="ECO:0000313" key="7">
    <source>
        <dbReference type="EMBL" id="KAG7389966.1"/>
    </source>
</evidence>
<dbReference type="Pfam" id="PF00450">
    <property type="entry name" value="Peptidase_S10"/>
    <property type="match status" value="1"/>
</dbReference>
<keyword evidence="6" id="KW-0472">Membrane</keyword>
<keyword evidence="3" id="KW-0378">Hydrolase</keyword>
<feature type="transmembrane region" description="Helical" evidence="6">
    <location>
        <begin position="26"/>
        <end position="48"/>
    </location>
</feature>
<protein>
    <recommendedName>
        <fullName evidence="9">Serine protease family S10</fullName>
    </recommendedName>
</protein>
<dbReference type="EMBL" id="JAGDFM010000038">
    <property type="protein sequence ID" value="KAG7389966.1"/>
    <property type="molecule type" value="Genomic_DNA"/>
</dbReference>
<keyword evidence="8" id="KW-1185">Reference proteome</keyword>
<dbReference type="Proteomes" id="UP000694044">
    <property type="component" value="Unassembled WGS sequence"/>
</dbReference>
<dbReference type="InterPro" id="IPR001563">
    <property type="entry name" value="Peptidase_S10"/>
</dbReference>
<evidence type="ECO:0000256" key="1">
    <source>
        <dbReference type="ARBA" id="ARBA00022645"/>
    </source>
</evidence>
<feature type="region of interest" description="Disordered" evidence="5">
    <location>
        <begin position="1"/>
        <end position="21"/>
    </location>
</feature>
<accession>A0A8T1W9H2</accession>
<keyword evidence="6" id="KW-0812">Transmembrane</keyword>
<dbReference type="GO" id="GO:0006508">
    <property type="term" value="P:proteolysis"/>
    <property type="evidence" value="ECO:0007669"/>
    <property type="project" value="UniProtKB-KW"/>
</dbReference>
<reference evidence="7" key="1">
    <citation type="submission" date="2021-02" db="EMBL/GenBank/DDBJ databases">
        <authorList>
            <person name="Palmer J.M."/>
        </authorList>
    </citation>
    <scope>NUCLEOTIDE SEQUENCE</scope>
    <source>
        <strain evidence="7">SCRP734</strain>
    </source>
</reference>
<comment type="caution">
    <text evidence="7">The sequence shown here is derived from an EMBL/GenBank/DDBJ whole genome shotgun (WGS) entry which is preliminary data.</text>
</comment>
<name>A0A8T1W9H2_9STRA</name>
<evidence type="ECO:0000313" key="8">
    <source>
        <dbReference type="Proteomes" id="UP000694044"/>
    </source>
</evidence>
<evidence type="ECO:0000256" key="3">
    <source>
        <dbReference type="ARBA" id="ARBA00022801"/>
    </source>
</evidence>
<keyword evidence="1" id="KW-0121">Carboxypeptidase</keyword>
<gene>
    <name evidence="7" type="ORF">PHYPSEUDO_009224</name>
</gene>
<organism evidence="7 8">
    <name type="scientific">Phytophthora pseudosyringae</name>
    <dbReference type="NCBI Taxonomy" id="221518"/>
    <lineage>
        <taxon>Eukaryota</taxon>
        <taxon>Sar</taxon>
        <taxon>Stramenopiles</taxon>
        <taxon>Oomycota</taxon>
        <taxon>Peronosporomycetes</taxon>
        <taxon>Peronosporales</taxon>
        <taxon>Peronosporaceae</taxon>
        <taxon>Phytophthora</taxon>
    </lineage>
</organism>
<evidence type="ECO:0000256" key="2">
    <source>
        <dbReference type="ARBA" id="ARBA00022670"/>
    </source>
</evidence>
<keyword evidence="6" id="KW-1133">Transmembrane helix</keyword>